<name>A0ABS1E8R6_9GAMM</name>
<dbReference type="Proteomes" id="UP000738126">
    <property type="component" value="Unassembled WGS sequence"/>
</dbReference>
<proteinExistence type="predicted"/>
<sequence>MLIQRADIVWILEKYEENGGCSDDFLLIGGSASTHWYFALTEMDEEAEEPEQFQTRDIDLHVRTNNSVGAVRQRVELLASSIGATTRYPEFGDSTPEYARLVIPGHFDTGEDLEIDLMKSPHGLSAKEIEDHAEQLFGDPTSDGQPGRPFPVLHPVHVVLGLCMSYLELPSKRDAVTLQRIEALLPIVRRYLIGQAEYAHSPDAAGELLR</sequence>
<evidence type="ECO:0000313" key="2">
    <source>
        <dbReference type="Proteomes" id="UP000738126"/>
    </source>
</evidence>
<reference evidence="1 2" key="1">
    <citation type="journal article" date="2020" name="Microorganisms">
        <title>Osmotic Adaptation and Compatible Solute Biosynthesis of Phototrophic Bacteria as Revealed from Genome Analyses.</title>
        <authorList>
            <person name="Imhoff J.F."/>
            <person name="Rahn T."/>
            <person name="Kunzel S."/>
            <person name="Keller A."/>
            <person name="Neulinger S.C."/>
        </authorList>
    </citation>
    <scope>NUCLEOTIDE SEQUENCE [LARGE SCALE GENOMIC DNA]</scope>
    <source>
        <strain evidence="1 2">DSM 15116</strain>
    </source>
</reference>
<accession>A0ABS1E8R6</accession>
<dbReference type="RefSeq" id="WP_200260941.1">
    <property type="nucleotide sequence ID" value="NZ_NRSH01000166.1"/>
</dbReference>
<organism evidence="1 2">
    <name type="scientific">Halorhodospira neutriphila</name>
    <dbReference type="NCBI Taxonomy" id="168379"/>
    <lineage>
        <taxon>Bacteria</taxon>
        <taxon>Pseudomonadati</taxon>
        <taxon>Pseudomonadota</taxon>
        <taxon>Gammaproteobacteria</taxon>
        <taxon>Chromatiales</taxon>
        <taxon>Ectothiorhodospiraceae</taxon>
        <taxon>Halorhodospira</taxon>
    </lineage>
</organism>
<protein>
    <submittedName>
        <fullName evidence="1">Uncharacterized protein</fullName>
    </submittedName>
</protein>
<keyword evidence="2" id="KW-1185">Reference proteome</keyword>
<comment type="caution">
    <text evidence="1">The sequence shown here is derived from an EMBL/GenBank/DDBJ whole genome shotgun (WGS) entry which is preliminary data.</text>
</comment>
<evidence type="ECO:0000313" key="1">
    <source>
        <dbReference type="EMBL" id="MBK1727512.1"/>
    </source>
</evidence>
<gene>
    <name evidence="1" type="ORF">CKO13_10915</name>
</gene>
<dbReference type="EMBL" id="NRSH01000166">
    <property type="protein sequence ID" value="MBK1727512.1"/>
    <property type="molecule type" value="Genomic_DNA"/>
</dbReference>